<organism evidence="1 2">
    <name type="scientific">Lelliottia amnigena</name>
    <name type="common">Enterobacter amnigenus</name>
    <dbReference type="NCBI Taxonomy" id="61646"/>
    <lineage>
        <taxon>Bacteria</taxon>
        <taxon>Pseudomonadati</taxon>
        <taxon>Pseudomonadota</taxon>
        <taxon>Gammaproteobacteria</taxon>
        <taxon>Enterobacterales</taxon>
        <taxon>Enterobacteriaceae</taxon>
        <taxon>Lelliottia</taxon>
    </lineage>
</organism>
<name>A0AAP2AID1_LELAM</name>
<sequence length="93" mass="10744">MTGYHRSSSAQTAIYPVKRLFGGHLTLRDYDAPRIEQYDARGYAKKCARCLRYMHIQGVLLAKSDLFNETAKNYKTMLHFACDIIVWNTVLLI</sequence>
<comment type="caution">
    <text evidence="1">The sequence shown here is derived from an EMBL/GenBank/DDBJ whole genome shotgun (WGS) entry which is preliminary data.</text>
</comment>
<proteinExistence type="predicted"/>
<evidence type="ECO:0000313" key="2">
    <source>
        <dbReference type="Proteomes" id="UP000653275"/>
    </source>
</evidence>
<dbReference type="Proteomes" id="UP000653275">
    <property type="component" value="Unassembled WGS sequence"/>
</dbReference>
<gene>
    <name evidence="1" type="ORF">I7V27_20995</name>
</gene>
<accession>A0AAP2AID1</accession>
<dbReference type="AlphaFoldDB" id="A0AAP2AID1"/>
<evidence type="ECO:0000313" key="1">
    <source>
        <dbReference type="EMBL" id="MBL5936909.1"/>
    </source>
</evidence>
<protein>
    <submittedName>
        <fullName evidence="1">Uncharacterized protein</fullName>
    </submittedName>
</protein>
<reference evidence="1" key="1">
    <citation type="submission" date="2020-12" db="EMBL/GenBank/DDBJ databases">
        <title>Draft genome sequence of Enterobacter spp., Lelliottia spp. and Serratia spp. isolated from drinking water reservoirs and lakes.</title>
        <authorList>
            <person name="Reitter C."/>
            <person name="Neuhaus K."/>
            <person name="Huegler M."/>
        </authorList>
    </citation>
    <scope>NUCLEOTIDE SEQUENCE</scope>
    <source>
        <strain evidence="1">TZW15</strain>
    </source>
</reference>
<dbReference type="EMBL" id="JAENMS010000016">
    <property type="protein sequence ID" value="MBL5936909.1"/>
    <property type="molecule type" value="Genomic_DNA"/>
</dbReference>